<dbReference type="Gene3D" id="2.40.160.10">
    <property type="entry name" value="Porin"/>
    <property type="match status" value="1"/>
</dbReference>
<gene>
    <name evidence="2" type="ORF">X474_01010</name>
</gene>
<evidence type="ECO:0000313" key="3">
    <source>
        <dbReference type="Proteomes" id="UP000032233"/>
    </source>
</evidence>
<keyword evidence="3" id="KW-1185">Reference proteome</keyword>
<reference evidence="2 3" key="1">
    <citation type="submission" date="2013-11" db="EMBL/GenBank/DDBJ databases">
        <title>Metagenomic analysis of a methanogenic consortium involved in long chain n-alkane degradation.</title>
        <authorList>
            <person name="Davidova I.A."/>
            <person name="Callaghan A.V."/>
            <person name="Wawrik B."/>
            <person name="Pruitt S."/>
            <person name="Marks C."/>
            <person name="Duncan K.E."/>
            <person name="Suflita J.M."/>
        </authorList>
    </citation>
    <scope>NUCLEOTIDE SEQUENCE [LARGE SCALE GENOMIC DNA]</scope>
    <source>
        <strain evidence="2 3">SPR</strain>
    </source>
</reference>
<dbReference type="InterPro" id="IPR023614">
    <property type="entry name" value="Porin_dom_sf"/>
</dbReference>
<dbReference type="RefSeq" id="WP_044346160.1">
    <property type="nucleotide sequence ID" value="NZ_AZAC01000001.1"/>
</dbReference>
<feature type="signal peptide" evidence="1">
    <location>
        <begin position="1"/>
        <end position="22"/>
    </location>
</feature>
<protein>
    <recommendedName>
        <fullName evidence="4">Porin</fullName>
    </recommendedName>
</protein>
<accession>A0A0D2K3F3</accession>
<dbReference type="OrthoDB" id="5506275at2"/>
<organism evidence="2 3">
    <name type="scientific">Dethiosulfatarculus sandiegensis</name>
    <dbReference type="NCBI Taxonomy" id="1429043"/>
    <lineage>
        <taxon>Bacteria</taxon>
        <taxon>Pseudomonadati</taxon>
        <taxon>Thermodesulfobacteriota</taxon>
        <taxon>Desulfarculia</taxon>
        <taxon>Desulfarculales</taxon>
        <taxon>Desulfarculaceae</taxon>
        <taxon>Dethiosulfatarculus</taxon>
    </lineage>
</organism>
<keyword evidence="1" id="KW-0732">Signal</keyword>
<sequence length="372" mass="41053">MKKLLVLTLALAMVAFAIPAMAAEAPGPSVVLGARVNQTIGWQNATKELTANGTDDITSSFVELPGNSYWRAKFTSADKKVGVHVEIGLKSSVGMRHVYGWYKMGNCKLLAGNTDNWHGAAYWNYHKLDAAPGGDVLGWGKLWAPRRPQVQLTWQSGNFGLQFALESGASVSALTSGVDVYQTFPRASISMQFKTGGFSMTPSFGYSRYDFEGYPSGVDDSFAAWAIILPAKITAGAFTVIGELHYSANPGVGYSGYPSMSGYNVFSFKANGDFEDTNNWGGYIDASYKVGALRIAFGFGYEYFENDEWKKTWGFREDNFSRQLFYISLPYQVHKNLTLYPEFNYLNHGDNPVSGDDAGNEWVLGILFRFVF</sequence>
<evidence type="ECO:0000256" key="1">
    <source>
        <dbReference type="SAM" id="SignalP"/>
    </source>
</evidence>
<dbReference type="EMBL" id="AZAC01000001">
    <property type="protein sequence ID" value="KIX16085.1"/>
    <property type="molecule type" value="Genomic_DNA"/>
</dbReference>
<feature type="chain" id="PRO_5002262340" description="Porin" evidence="1">
    <location>
        <begin position="23"/>
        <end position="372"/>
    </location>
</feature>
<comment type="caution">
    <text evidence="2">The sequence shown here is derived from an EMBL/GenBank/DDBJ whole genome shotgun (WGS) entry which is preliminary data.</text>
</comment>
<dbReference type="InParanoid" id="A0A0D2K3F3"/>
<proteinExistence type="predicted"/>
<dbReference type="STRING" id="1429043.X474_01010"/>
<evidence type="ECO:0000313" key="2">
    <source>
        <dbReference type="EMBL" id="KIX16085.1"/>
    </source>
</evidence>
<evidence type="ECO:0008006" key="4">
    <source>
        <dbReference type="Google" id="ProtNLM"/>
    </source>
</evidence>
<dbReference type="AlphaFoldDB" id="A0A0D2K3F3"/>
<dbReference type="Proteomes" id="UP000032233">
    <property type="component" value="Unassembled WGS sequence"/>
</dbReference>
<dbReference type="SUPFAM" id="SSF56935">
    <property type="entry name" value="Porins"/>
    <property type="match status" value="1"/>
</dbReference>
<name>A0A0D2K3F3_9BACT</name>